<feature type="compositionally biased region" description="Pro residues" evidence="6">
    <location>
        <begin position="350"/>
        <end position="369"/>
    </location>
</feature>
<evidence type="ECO:0000256" key="3">
    <source>
        <dbReference type="ARBA" id="ARBA00023159"/>
    </source>
</evidence>
<comment type="subcellular location">
    <subcellularLocation>
        <location evidence="1">Nucleus</location>
    </subcellularLocation>
</comment>
<dbReference type="InterPro" id="IPR006594">
    <property type="entry name" value="LisH"/>
</dbReference>
<feature type="compositionally biased region" description="Polar residues" evidence="6">
    <location>
        <begin position="54"/>
        <end position="73"/>
    </location>
</feature>
<feature type="region of interest" description="Disordered" evidence="6">
    <location>
        <begin position="334"/>
        <end position="599"/>
    </location>
</feature>
<feature type="compositionally biased region" description="Low complexity" evidence="6">
    <location>
        <begin position="622"/>
        <end position="642"/>
    </location>
</feature>
<keyword evidence="5" id="KW-0539">Nucleus</keyword>
<feature type="compositionally biased region" description="Basic and acidic residues" evidence="6">
    <location>
        <begin position="715"/>
        <end position="732"/>
    </location>
</feature>
<dbReference type="AlphaFoldDB" id="G0VFQ5"/>
<dbReference type="eggNOG" id="ENOG502R28W">
    <property type="taxonomic scope" value="Eukaryota"/>
</dbReference>
<feature type="compositionally biased region" description="Low complexity" evidence="6">
    <location>
        <begin position="370"/>
        <end position="379"/>
    </location>
</feature>
<feature type="compositionally biased region" description="Low complexity" evidence="6">
    <location>
        <begin position="148"/>
        <end position="175"/>
    </location>
</feature>
<evidence type="ECO:0000256" key="1">
    <source>
        <dbReference type="ARBA" id="ARBA00004123"/>
    </source>
</evidence>
<feature type="region of interest" description="Disordered" evidence="6">
    <location>
        <begin position="1"/>
        <end position="88"/>
    </location>
</feature>
<dbReference type="GO" id="GO:0005634">
    <property type="term" value="C:nucleus"/>
    <property type="evidence" value="ECO:0007669"/>
    <property type="project" value="UniProtKB-SubCell"/>
</dbReference>
<feature type="region of interest" description="Disordered" evidence="6">
    <location>
        <begin position="612"/>
        <end position="669"/>
    </location>
</feature>
<feature type="compositionally biased region" description="Polar residues" evidence="6">
    <location>
        <begin position="446"/>
        <end position="460"/>
    </location>
</feature>
<dbReference type="STRING" id="1064592.G0VFQ5"/>
<keyword evidence="2" id="KW-0805">Transcription regulation</keyword>
<dbReference type="Pfam" id="PF08513">
    <property type="entry name" value="LisH"/>
    <property type="match status" value="1"/>
</dbReference>
<feature type="compositionally biased region" description="Polar residues" evidence="6">
    <location>
        <begin position="657"/>
        <end position="669"/>
    </location>
</feature>
<feature type="compositionally biased region" description="Basic and acidic residues" evidence="6">
    <location>
        <begin position="74"/>
        <end position="87"/>
    </location>
</feature>
<evidence type="ECO:0000256" key="5">
    <source>
        <dbReference type="ARBA" id="ARBA00023242"/>
    </source>
</evidence>
<evidence type="ECO:0000256" key="2">
    <source>
        <dbReference type="ARBA" id="ARBA00023015"/>
    </source>
</evidence>
<organism evidence="7 8">
    <name type="scientific">Naumovozyma castellii</name>
    <name type="common">Yeast</name>
    <name type="synonym">Saccharomyces castellii</name>
    <dbReference type="NCBI Taxonomy" id="27288"/>
    <lineage>
        <taxon>Eukaryota</taxon>
        <taxon>Fungi</taxon>
        <taxon>Dikarya</taxon>
        <taxon>Ascomycota</taxon>
        <taxon>Saccharomycotina</taxon>
        <taxon>Saccharomycetes</taxon>
        <taxon>Saccharomycetales</taxon>
        <taxon>Saccharomycetaceae</taxon>
        <taxon>Naumovozyma</taxon>
    </lineage>
</organism>
<feature type="region of interest" description="Disordered" evidence="6">
    <location>
        <begin position="143"/>
        <end position="180"/>
    </location>
</feature>
<evidence type="ECO:0000256" key="4">
    <source>
        <dbReference type="ARBA" id="ARBA00023163"/>
    </source>
</evidence>
<feature type="compositionally biased region" description="Polar residues" evidence="6">
    <location>
        <begin position="526"/>
        <end position="547"/>
    </location>
</feature>
<feature type="region of interest" description="Disordered" evidence="6">
    <location>
        <begin position="706"/>
        <end position="753"/>
    </location>
</feature>
<protein>
    <submittedName>
        <fullName evidence="7">Uncharacterized protein</fullName>
    </submittedName>
</protein>
<feature type="compositionally biased region" description="Polar residues" evidence="6">
    <location>
        <begin position="574"/>
        <end position="586"/>
    </location>
</feature>
<dbReference type="GeneID" id="96903953"/>
<dbReference type="Proteomes" id="UP000001640">
    <property type="component" value="Chromosome 5"/>
</dbReference>
<dbReference type="SMART" id="SM00667">
    <property type="entry name" value="LisH"/>
    <property type="match status" value="1"/>
</dbReference>
<proteinExistence type="predicted"/>
<dbReference type="KEGG" id="ncs:NCAS_0E02520"/>
<dbReference type="PANTHER" id="PTHR45093">
    <property type="entry name" value="TRANSCRIPTION ACTIVATOR MSS11"/>
    <property type="match status" value="1"/>
</dbReference>
<evidence type="ECO:0000313" key="7">
    <source>
        <dbReference type="EMBL" id="CCC70322.1"/>
    </source>
</evidence>
<dbReference type="HOGENOM" id="CLU_360955_0_0_1"/>
<dbReference type="PANTHER" id="PTHR45093:SF2">
    <property type="entry name" value="LISH DOMAIN-CONTAINING PROTEIN"/>
    <property type="match status" value="1"/>
</dbReference>
<reference evidence="7 8" key="1">
    <citation type="journal article" date="2011" name="Proc. Natl. Acad. Sci. U.S.A.">
        <title>Evolutionary erosion of yeast sex chromosomes by mating-type switching accidents.</title>
        <authorList>
            <person name="Gordon J.L."/>
            <person name="Armisen D."/>
            <person name="Proux-Wera E."/>
            <person name="Oheigeartaigh S.S."/>
            <person name="Byrne K.P."/>
            <person name="Wolfe K.H."/>
        </authorList>
    </citation>
    <scope>NUCLEOTIDE SEQUENCE [LARGE SCALE GENOMIC DNA]</scope>
    <source>
        <strain evidence="8">ATCC 76901 / BCRC 22586 / CBS 4309 / NBRC 1992 / NRRL Y-12630</strain>
    </source>
</reference>
<feature type="compositionally biased region" description="Polar residues" evidence="6">
    <location>
        <begin position="734"/>
        <end position="749"/>
    </location>
</feature>
<feature type="compositionally biased region" description="Low complexity" evidence="6">
    <location>
        <begin position="469"/>
        <end position="488"/>
    </location>
</feature>
<gene>
    <name evidence="7" type="primary">NCAS0E02520</name>
    <name evidence="7" type="ordered locus">NCAS_0E02520</name>
</gene>
<sequence>MQTSSNSSAGPGVYPYIDSTNTAYPTSQDPPPNTFMNRTYSGDLHPQQQQQQQFRDSYSSLEQQQVGSYPDASNTDKKLSPNVKRETSMPANVNFSTVMQSLNNARGQTPMNMAPPPPSQQQQQQFLLQQRFQQQQQAILRNEYQREQQQQQHPPNMNMNMNVPIPQQQPQQQQQHLASSNATRSTLNAYIFDFLVKSQLNRTALAFSQENGVDISENGNRPVHLSDNLDEPPSFIPINDTPRGFIYEWWQIFWDLFNATAHRDGSEQAKKYFQIISRKQRQDDIARSFAINAARIQYNEEMNGDFVHESEHSLNHMQLAMTIANSDPYLMKQGPGMAMNNNRYPQYPVAIPPRQPQPPPPPPPPPFAPAPSASSAPLPRTHSSSSTNNNFASPVRTPYYQQGELIPGPGTVPDRPIFPNNQAPNPNMTQYYHPHPPPPPPPTSAPQPQTVKEQPTQLHSQKTKRKLKSSNASSSSANTSSSSSVPTHSTKKPSKNNNNKSTTSYKVSKRQTAKKTKDSKTTSKKIIQQQINNNSSVKEPKSDTITPDLTPKGIEATLPNSTSGDTAAHDQRQQSRSLENTPTSLPLNKPSMDPPLTKFSNTLIRRNSMTHFMPLDSEKNSTSDVSSVSGGNGNENNGVLNDQKLKKSSKSEPVTPLNASLLSKPSYDGSESQLLSTVAEVSDVPKNILNEHFNINTADPLLTGITDDNDDEDNDFSKFIRQDHDDHGDDPHATGSQSISHPDGNTVSNPDEGFDLDLLDNVTAAQDFNFLNWTK</sequence>
<accession>G0VFQ5</accession>
<evidence type="ECO:0000256" key="6">
    <source>
        <dbReference type="SAM" id="MobiDB-lite"/>
    </source>
</evidence>
<dbReference type="PROSITE" id="PS50896">
    <property type="entry name" value="LISH"/>
    <property type="match status" value="1"/>
</dbReference>
<dbReference type="InParanoid" id="G0VFQ5"/>
<dbReference type="OrthoDB" id="5600002at2759"/>
<dbReference type="EMBL" id="HE576756">
    <property type="protein sequence ID" value="CCC70322.1"/>
    <property type="molecule type" value="Genomic_DNA"/>
</dbReference>
<feature type="compositionally biased region" description="Low complexity" evidence="6">
    <location>
        <begin position="495"/>
        <end position="504"/>
    </location>
</feature>
<feature type="compositionally biased region" description="Pro residues" evidence="6">
    <location>
        <begin position="434"/>
        <end position="445"/>
    </location>
</feature>
<keyword evidence="8" id="KW-1185">Reference proteome</keyword>
<dbReference type="OMA" id="HFNINTA"/>
<evidence type="ECO:0000313" key="8">
    <source>
        <dbReference type="Proteomes" id="UP000001640"/>
    </source>
</evidence>
<dbReference type="RefSeq" id="XP_003676681.1">
    <property type="nucleotide sequence ID" value="XM_003676633.1"/>
</dbReference>
<feature type="compositionally biased region" description="Polar residues" evidence="6">
    <location>
        <begin position="18"/>
        <end position="27"/>
    </location>
</feature>
<reference key="2">
    <citation type="submission" date="2011-08" db="EMBL/GenBank/DDBJ databases">
        <title>Genome sequence of Naumovozyma castellii.</title>
        <authorList>
            <person name="Gordon J.L."/>
            <person name="Armisen D."/>
            <person name="Proux-Wera E."/>
            <person name="OhEigeartaigh S.S."/>
            <person name="Byrne K.P."/>
            <person name="Wolfe K.H."/>
        </authorList>
    </citation>
    <scope>NUCLEOTIDE SEQUENCE</scope>
    <source>
        <strain>Type strain:CBS 4309</strain>
    </source>
</reference>
<feature type="compositionally biased region" description="Polar residues" evidence="6">
    <location>
        <begin position="381"/>
        <end position="392"/>
    </location>
</feature>
<name>G0VFQ5_NAUCA</name>
<keyword evidence="4" id="KW-0804">Transcription</keyword>
<keyword evidence="3" id="KW-0010">Activator</keyword>
<feature type="compositionally biased region" description="Polar residues" evidence="6">
    <location>
        <begin position="419"/>
        <end position="430"/>
    </location>
</feature>